<dbReference type="InterPro" id="IPR011549">
    <property type="entry name" value="RibD_C"/>
</dbReference>
<dbReference type="GO" id="GO:0008703">
    <property type="term" value="F:5-amino-6-(5-phosphoribosylamino)uracil reductase activity"/>
    <property type="evidence" value="ECO:0007669"/>
    <property type="project" value="UniProtKB-EC"/>
</dbReference>
<feature type="active site" description="Proton donor" evidence="14">
    <location>
        <position position="53"/>
    </location>
</feature>
<keyword evidence="6 13" id="KW-0686">Riboflavin biosynthesis</keyword>
<dbReference type="InterPro" id="IPR002125">
    <property type="entry name" value="CMP_dCMP_dom"/>
</dbReference>
<dbReference type="GO" id="GO:0009231">
    <property type="term" value="P:riboflavin biosynthetic process"/>
    <property type="evidence" value="ECO:0007669"/>
    <property type="project" value="UniProtKB-UniPathway"/>
</dbReference>
<feature type="binding site" evidence="16">
    <location>
        <position position="76"/>
    </location>
    <ligand>
        <name>Zn(2+)</name>
        <dbReference type="ChEBI" id="CHEBI:29105"/>
        <note>catalytic</note>
    </ligand>
</feature>
<dbReference type="InterPro" id="IPR016193">
    <property type="entry name" value="Cytidine_deaminase-like"/>
</dbReference>
<organism evidence="18 19">
    <name type="scientific">Gilliamella apicola</name>
    <dbReference type="NCBI Taxonomy" id="1196095"/>
    <lineage>
        <taxon>Bacteria</taxon>
        <taxon>Pseudomonadati</taxon>
        <taxon>Pseudomonadota</taxon>
        <taxon>Gammaproteobacteria</taxon>
        <taxon>Orbales</taxon>
        <taxon>Orbaceae</taxon>
        <taxon>Gilliamella</taxon>
    </lineage>
</organism>
<comment type="similarity">
    <text evidence="5 13">In the C-terminal section; belongs to the HTP reductase family.</text>
</comment>
<protein>
    <recommendedName>
        <fullName evidence="13">Riboflavin biosynthesis protein RibD</fullName>
    </recommendedName>
    <domain>
        <recommendedName>
            <fullName evidence="13">Diaminohydroxyphosphoribosylaminopyrimidine deaminase</fullName>
            <shortName evidence="13">DRAP deaminase</shortName>
            <ecNumber evidence="13">3.5.4.26</ecNumber>
        </recommendedName>
        <alternativeName>
            <fullName evidence="13">Riboflavin-specific deaminase</fullName>
        </alternativeName>
    </domain>
    <domain>
        <recommendedName>
            <fullName evidence="13">5-amino-6-(5-phosphoribosylamino)uracil reductase</fullName>
            <ecNumber evidence="13">1.1.1.193</ecNumber>
        </recommendedName>
        <alternativeName>
            <fullName evidence="13">HTP reductase</fullName>
        </alternativeName>
    </domain>
</protein>
<dbReference type="PROSITE" id="PS51747">
    <property type="entry name" value="CYT_DCMP_DEAMINASES_2"/>
    <property type="match status" value="1"/>
</dbReference>
<dbReference type="SUPFAM" id="SSF53927">
    <property type="entry name" value="Cytidine deaminase-like"/>
    <property type="match status" value="1"/>
</dbReference>
<feature type="binding site" evidence="15">
    <location>
        <position position="208"/>
    </location>
    <ligand>
        <name>substrate</name>
    </ligand>
</feature>
<dbReference type="EMBL" id="QGLP01000004">
    <property type="protein sequence ID" value="PXZ06233.1"/>
    <property type="molecule type" value="Genomic_DNA"/>
</dbReference>
<dbReference type="RefSeq" id="WP_110423293.1">
    <property type="nucleotide sequence ID" value="NZ_QGLP01000004.1"/>
</dbReference>
<dbReference type="NCBIfam" id="NF008052">
    <property type="entry name" value="PRK10786.1"/>
    <property type="match status" value="1"/>
</dbReference>
<feature type="binding site" evidence="15">
    <location>
        <position position="201"/>
    </location>
    <ligand>
        <name>NADP(+)</name>
        <dbReference type="ChEBI" id="CHEBI:58349"/>
    </ligand>
</feature>
<feature type="binding site" evidence="15">
    <location>
        <position position="185"/>
    </location>
    <ligand>
        <name>substrate</name>
    </ligand>
</feature>
<evidence type="ECO:0000256" key="11">
    <source>
        <dbReference type="ARBA" id="ARBA00023002"/>
    </source>
</evidence>
<proteinExistence type="inferred from homology"/>
<feature type="binding site" evidence="15">
    <location>
        <position position="169"/>
    </location>
    <ligand>
        <name>NADP(+)</name>
        <dbReference type="ChEBI" id="CHEBI:58349"/>
    </ligand>
</feature>
<dbReference type="NCBIfam" id="TIGR00326">
    <property type="entry name" value="eubact_ribD"/>
    <property type="match status" value="1"/>
</dbReference>
<feature type="domain" description="CMP/dCMP-type deaminase" evidence="17">
    <location>
        <begin position="2"/>
        <end position="124"/>
    </location>
</feature>
<dbReference type="UniPathway" id="UPA00275">
    <property type="reaction ID" value="UER00401"/>
</dbReference>
<dbReference type="FunFam" id="3.40.140.10:FF:000025">
    <property type="entry name" value="Riboflavin biosynthesis protein RibD"/>
    <property type="match status" value="1"/>
</dbReference>
<feature type="binding site" evidence="15">
    <location>
        <position position="235"/>
    </location>
    <ligand>
        <name>NADP(+)</name>
        <dbReference type="ChEBI" id="CHEBI:58349"/>
    </ligand>
</feature>
<comment type="pathway">
    <text evidence="3 13">Cofactor biosynthesis; riboflavin biosynthesis; 5-amino-6-(D-ribitylamino)uracil from GTP: step 3/4.</text>
</comment>
<evidence type="ECO:0000256" key="9">
    <source>
        <dbReference type="ARBA" id="ARBA00022833"/>
    </source>
</evidence>
<feature type="binding site" evidence="15">
    <location>
        <position position="299"/>
    </location>
    <ligand>
        <name>substrate</name>
    </ligand>
</feature>
<dbReference type="NCBIfam" id="TIGR00227">
    <property type="entry name" value="ribD_Cterm"/>
    <property type="match status" value="1"/>
</dbReference>
<feature type="binding site" evidence="15">
    <location>
        <position position="205"/>
    </location>
    <ligand>
        <name>substrate</name>
    </ligand>
</feature>
<feature type="binding site" evidence="15">
    <location>
        <position position="155"/>
    </location>
    <ligand>
        <name>NADP(+)</name>
        <dbReference type="ChEBI" id="CHEBI:58349"/>
    </ligand>
</feature>
<dbReference type="SUPFAM" id="SSF53597">
    <property type="entry name" value="Dihydrofolate reductase-like"/>
    <property type="match status" value="1"/>
</dbReference>
<dbReference type="PIRSF" id="PIRSF006769">
    <property type="entry name" value="RibD"/>
    <property type="match status" value="1"/>
</dbReference>
<feature type="binding site" evidence="16">
    <location>
        <position position="51"/>
    </location>
    <ligand>
        <name>Zn(2+)</name>
        <dbReference type="ChEBI" id="CHEBI:29105"/>
        <note>catalytic</note>
    </ligand>
</feature>
<evidence type="ECO:0000313" key="19">
    <source>
        <dbReference type="Proteomes" id="UP000247483"/>
    </source>
</evidence>
<evidence type="ECO:0000256" key="4">
    <source>
        <dbReference type="ARBA" id="ARBA00005259"/>
    </source>
</evidence>
<dbReference type="CDD" id="cd01284">
    <property type="entry name" value="Riboflavin_deaminase-reductase"/>
    <property type="match status" value="1"/>
</dbReference>
<evidence type="ECO:0000256" key="8">
    <source>
        <dbReference type="ARBA" id="ARBA00022801"/>
    </source>
</evidence>
<dbReference type="GO" id="GO:0008270">
    <property type="term" value="F:zinc ion binding"/>
    <property type="evidence" value="ECO:0007669"/>
    <property type="project" value="InterPro"/>
</dbReference>
<dbReference type="InterPro" id="IPR016192">
    <property type="entry name" value="APOBEC/CMP_deaminase_Zn-bd"/>
</dbReference>
<evidence type="ECO:0000256" key="15">
    <source>
        <dbReference type="PIRSR" id="PIRSR006769-2"/>
    </source>
</evidence>
<keyword evidence="12" id="KW-0511">Multifunctional enzyme</keyword>
<dbReference type="Gene3D" id="3.40.140.10">
    <property type="entry name" value="Cytidine Deaminase, domain 2"/>
    <property type="match status" value="1"/>
</dbReference>
<dbReference type="InterPro" id="IPR004794">
    <property type="entry name" value="Eubact_RibD"/>
</dbReference>
<dbReference type="Pfam" id="PF01872">
    <property type="entry name" value="RibD_C"/>
    <property type="match status" value="1"/>
</dbReference>
<keyword evidence="11 13" id="KW-0560">Oxidoreductase</keyword>
<evidence type="ECO:0000256" key="10">
    <source>
        <dbReference type="ARBA" id="ARBA00022857"/>
    </source>
</evidence>
<dbReference type="GO" id="GO:0050661">
    <property type="term" value="F:NADP binding"/>
    <property type="evidence" value="ECO:0007669"/>
    <property type="project" value="InterPro"/>
</dbReference>
<gene>
    <name evidence="18" type="ORF">DKK79_02380</name>
</gene>
<evidence type="ECO:0000256" key="12">
    <source>
        <dbReference type="ARBA" id="ARBA00023268"/>
    </source>
</evidence>
<dbReference type="EC" id="3.5.4.26" evidence="13"/>
<feature type="binding site" evidence="15">
    <location>
        <position position="197"/>
    </location>
    <ligand>
        <name>NADP(+)</name>
        <dbReference type="ChEBI" id="CHEBI:58349"/>
    </ligand>
</feature>
<dbReference type="Proteomes" id="UP000247483">
    <property type="component" value="Unassembled WGS sequence"/>
</dbReference>
<evidence type="ECO:0000259" key="17">
    <source>
        <dbReference type="PROSITE" id="PS51747"/>
    </source>
</evidence>
<evidence type="ECO:0000256" key="3">
    <source>
        <dbReference type="ARBA" id="ARBA00004910"/>
    </source>
</evidence>
<feature type="binding site" evidence="16">
    <location>
        <position position="85"/>
    </location>
    <ligand>
        <name>Zn(2+)</name>
        <dbReference type="ChEBI" id="CHEBI:29105"/>
        <note>catalytic</note>
    </ligand>
</feature>
<evidence type="ECO:0000313" key="18">
    <source>
        <dbReference type="EMBL" id="PXZ06233.1"/>
    </source>
</evidence>
<comment type="pathway">
    <text evidence="2 13">Cofactor biosynthesis; riboflavin biosynthesis; 5-amino-6-(D-ribitylamino)uracil from GTP: step 2/4.</text>
</comment>
<reference evidence="18 19" key="1">
    <citation type="submission" date="2018-05" db="EMBL/GenBank/DDBJ databases">
        <title>Reference genomes for bee gut microbiota database.</title>
        <authorList>
            <person name="Ellegaard K.M."/>
        </authorList>
    </citation>
    <scope>NUCLEOTIDE SEQUENCE [LARGE SCALE GENOMIC DNA]</scope>
    <source>
        <strain evidence="18 19">ESL0177</strain>
    </source>
</reference>
<dbReference type="InterPro" id="IPR050765">
    <property type="entry name" value="Riboflavin_Biosynth_HTPR"/>
</dbReference>
<evidence type="ECO:0000256" key="2">
    <source>
        <dbReference type="ARBA" id="ARBA00004882"/>
    </source>
</evidence>
<feature type="binding site" evidence="15">
    <location>
        <begin position="301"/>
        <end position="307"/>
    </location>
    <ligand>
        <name>NADP(+)</name>
        <dbReference type="ChEBI" id="CHEBI:58349"/>
    </ligand>
</feature>
<sequence length="367" mass="40498">MDKDQFYMQQAIELAKLGRFTTTPNPNVGCIIVKNDQIIGKGFHLKAGLPHAEVYALKMAGDEAKDATAYVTLEPCSHYGRTPPCADALVRSGIKRVVIAMQDPNPNVAGKGIKRLKDAGIEVMVGVLNEQAEAINKGFLKCMRTGTPYVQLKLAASLDGKIAMASGESKWITSSVARQDVQQYRAQASCILSTRATVQADNASLTVRYNELPNEIRKIYPLENIRQPIRVIIDSQNRLTGNENIFSQSGETWIVRKQNIPIIKTNTKLIIESSAQNQIDLVKLLKELGKNQINSVWVEAGAHLAGALIEQDLVDELIIYYAPKLLGHNAKDLCVLPNLKKLSLAPQFQFESVVAVGDDLRIILKRK</sequence>
<dbReference type="InterPro" id="IPR002734">
    <property type="entry name" value="RibDG_C"/>
</dbReference>
<dbReference type="AlphaFoldDB" id="A0A2V4E152"/>
<dbReference type="Gene3D" id="3.40.430.10">
    <property type="entry name" value="Dihydrofolate Reductase, subunit A"/>
    <property type="match status" value="1"/>
</dbReference>
<comment type="caution">
    <text evidence="18">The sequence shown here is derived from an EMBL/GenBank/DDBJ whole genome shotgun (WGS) entry which is preliminary data.</text>
</comment>
<dbReference type="EC" id="1.1.1.193" evidence="13"/>
<dbReference type="PANTHER" id="PTHR38011">
    <property type="entry name" value="DIHYDROFOLATE REDUCTASE FAMILY PROTEIN (AFU_ORTHOLOGUE AFUA_8G06820)"/>
    <property type="match status" value="1"/>
</dbReference>
<keyword evidence="10 13" id="KW-0521">NADP</keyword>
<evidence type="ECO:0000256" key="16">
    <source>
        <dbReference type="PIRSR" id="PIRSR006769-3"/>
    </source>
</evidence>
<keyword evidence="8 13" id="KW-0378">Hydrolase</keyword>
<feature type="binding site" evidence="15">
    <location>
        <position position="171"/>
    </location>
    <ligand>
        <name>NADP(+)</name>
        <dbReference type="ChEBI" id="CHEBI:58349"/>
    </ligand>
</feature>
<evidence type="ECO:0000256" key="6">
    <source>
        <dbReference type="ARBA" id="ARBA00022619"/>
    </source>
</evidence>
<comment type="function">
    <text evidence="1 13">Converts 2,5-diamino-6-(ribosylamino)-4(3h)-pyrimidinone 5'-phosphate into 5-amino-6-(ribosylamino)-2,4(1h,3h)-pyrimidinedione 5'-phosphate.</text>
</comment>
<dbReference type="PANTHER" id="PTHR38011:SF7">
    <property type="entry name" value="2,5-DIAMINO-6-RIBOSYLAMINO-4(3H)-PYRIMIDINONE 5'-PHOSPHATE REDUCTASE"/>
    <property type="match status" value="1"/>
</dbReference>
<evidence type="ECO:0000256" key="13">
    <source>
        <dbReference type="PIRNR" id="PIRNR006769"/>
    </source>
</evidence>
<comment type="catalytic activity">
    <reaction evidence="13">
        <text>2,5-diamino-6-hydroxy-4-(5-phosphoribosylamino)-pyrimidine + H2O + H(+) = 5-amino-6-(5-phospho-D-ribosylamino)uracil + NH4(+)</text>
        <dbReference type="Rhea" id="RHEA:21868"/>
        <dbReference type="ChEBI" id="CHEBI:15377"/>
        <dbReference type="ChEBI" id="CHEBI:15378"/>
        <dbReference type="ChEBI" id="CHEBI:28938"/>
        <dbReference type="ChEBI" id="CHEBI:58453"/>
        <dbReference type="ChEBI" id="CHEBI:58614"/>
        <dbReference type="EC" id="3.5.4.26"/>
    </reaction>
</comment>
<evidence type="ECO:0000256" key="7">
    <source>
        <dbReference type="ARBA" id="ARBA00022723"/>
    </source>
</evidence>
<dbReference type="GO" id="GO:0008835">
    <property type="term" value="F:diaminohydroxyphosphoribosylaminopyrimidine deaminase activity"/>
    <property type="evidence" value="ECO:0007669"/>
    <property type="project" value="UniProtKB-EC"/>
</dbReference>
<comment type="similarity">
    <text evidence="4 13">In the N-terminal section; belongs to the cytidine and deoxycytidylate deaminase family.</text>
</comment>
<evidence type="ECO:0000256" key="5">
    <source>
        <dbReference type="ARBA" id="ARBA00007417"/>
    </source>
</evidence>
<accession>A0A2V4E152</accession>
<comment type="catalytic activity">
    <reaction evidence="13">
        <text>5-amino-6-(5-phospho-D-ribitylamino)uracil + NADP(+) = 5-amino-6-(5-phospho-D-ribosylamino)uracil + NADPH + H(+)</text>
        <dbReference type="Rhea" id="RHEA:17845"/>
        <dbReference type="ChEBI" id="CHEBI:15378"/>
        <dbReference type="ChEBI" id="CHEBI:57783"/>
        <dbReference type="ChEBI" id="CHEBI:58349"/>
        <dbReference type="ChEBI" id="CHEBI:58421"/>
        <dbReference type="ChEBI" id="CHEBI:58453"/>
        <dbReference type="EC" id="1.1.1.193"/>
    </reaction>
</comment>
<keyword evidence="7 13" id="KW-0479">Metal-binding</keyword>
<evidence type="ECO:0000256" key="1">
    <source>
        <dbReference type="ARBA" id="ARBA00002151"/>
    </source>
</evidence>
<dbReference type="Pfam" id="PF00383">
    <property type="entry name" value="dCMP_cyt_deam_1"/>
    <property type="match status" value="1"/>
</dbReference>
<keyword evidence="9 13" id="KW-0862">Zinc</keyword>
<evidence type="ECO:0000256" key="14">
    <source>
        <dbReference type="PIRSR" id="PIRSR006769-1"/>
    </source>
</evidence>
<dbReference type="InterPro" id="IPR024072">
    <property type="entry name" value="DHFR-like_dom_sf"/>
</dbReference>
<name>A0A2V4E152_9GAMM</name>
<comment type="cofactor">
    <cofactor evidence="13 16">
        <name>Zn(2+)</name>
        <dbReference type="ChEBI" id="CHEBI:29105"/>
    </cofactor>
    <text evidence="13 16">Binds 1 zinc ion.</text>
</comment>
<dbReference type="PROSITE" id="PS00903">
    <property type="entry name" value="CYT_DCMP_DEAMINASES_1"/>
    <property type="match status" value="1"/>
</dbReference>